<proteinExistence type="predicted"/>
<organism evidence="1 2">
    <name type="scientific">Georgfuchsia toluolica</name>
    <dbReference type="NCBI Taxonomy" id="424218"/>
    <lineage>
        <taxon>Bacteria</taxon>
        <taxon>Pseudomonadati</taxon>
        <taxon>Pseudomonadota</taxon>
        <taxon>Betaproteobacteria</taxon>
        <taxon>Nitrosomonadales</taxon>
        <taxon>Sterolibacteriaceae</taxon>
        <taxon>Georgfuchsia</taxon>
    </lineage>
</organism>
<dbReference type="RefSeq" id="WP_220635532.1">
    <property type="nucleotide sequence ID" value="NZ_CAJQUM010000001.1"/>
</dbReference>
<gene>
    <name evidence="1" type="ORF">GTOL_11466</name>
</gene>
<dbReference type="AlphaFoldDB" id="A0A916N059"/>
<accession>A0A916N059</accession>
<dbReference type="InterPro" id="IPR041916">
    <property type="entry name" value="Anti_sigma_zinc_sf"/>
</dbReference>
<evidence type="ECO:0008006" key="3">
    <source>
        <dbReference type="Google" id="ProtNLM"/>
    </source>
</evidence>
<protein>
    <recommendedName>
        <fullName evidence="3">Anti-sigma factor</fullName>
    </recommendedName>
</protein>
<sequence>MKFSEETLMAYVDQQLDADTRAAVEAAMAMDSELARRVARHVALAGNIRAAFDPVLRETVPVRLLNAVAASAEHGAAEVIDLAQQRQAQRSRPVWRWSWPQWGAIAASLVVGVIAGRFSGPDIEPVQFAMADGRMVARGTLEHALSAQLESAQPDNAPVRIGISFMAKSGEYCRTFALAQGSAGLACRTGKDWRLQVLAQAAAAPPAAIYRMAGSDMPSAVMREVEAAIMGSPLDATEEQSARQRAWRK</sequence>
<evidence type="ECO:0000313" key="2">
    <source>
        <dbReference type="Proteomes" id="UP000742786"/>
    </source>
</evidence>
<name>A0A916N059_9PROT</name>
<comment type="caution">
    <text evidence="1">The sequence shown here is derived from an EMBL/GenBank/DDBJ whole genome shotgun (WGS) entry which is preliminary data.</text>
</comment>
<dbReference type="EMBL" id="CAJQUM010000001">
    <property type="protein sequence ID" value="CAG4883583.1"/>
    <property type="molecule type" value="Genomic_DNA"/>
</dbReference>
<evidence type="ECO:0000313" key="1">
    <source>
        <dbReference type="EMBL" id="CAG4883583.1"/>
    </source>
</evidence>
<reference evidence="1" key="1">
    <citation type="submission" date="2021-04" db="EMBL/GenBank/DDBJ databases">
        <authorList>
            <person name="Hornung B."/>
        </authorList>
    </citation>
    <scope>NUCLEOTIDE SEQUENCE</scope>
    <source>
        <strain evidence="1">G5G6</strain>
    </source>
</reference>
<keyword evidence="2" id="KW-1185">Reference proteome</keyword>
<dbReference type="Gene3D" id="1.10.10.1320">
    <property type="entry name" value="Anti-sigma factor, zinc-finger domain"/>
    <property type="match status" value="1"/>
</dbReference>
<dbReference type="Proteomes" id="UP000742786">
    <property type="component" value="Unassembled WGS sequence"/>
</dbReference>